<evidence type="ECO:0000256" key="5">
    <source>
        <dbReference type="ARBA" id="ARBA00023002"/>
    </source>
</evidence>
<dbReference type="Gene3D" id="1.20.5.1300">
    <property type="match status" value="1"/>
</dbReference>
<evidence type="ECO:0000313" key="9">
    <source>
        <dbReference type="EMBL" id="MDC7227399.1"/>
    </source>
</evidence>
<keyword evidence="3" id="KW-0479">Metal-binding</keyword>
<proteinExistence type="inferred from homology"/>
<organism evidence="9 10">
    <name type="scientific">Candidatus Thalassospirochaeta sargassi</name>
    <dbReference type="NCBI Taxonomy" id="3119039"/>
    <lineage>
        <taxon>Bacteria</taxon>
        <taxon>Pseudomonadati</taxon>
        <taxon>Spirochaetota</taxon>
        <taxon>Spirochaetia</taxon>
        <taxon>Spirochaetales</taxon>
        <taxon>Spirochaetaceae</taxon>
        <taxon>Candidatus Thalassospirochaeta</taxon>
    </lineage>
</organism>
<gene>
    <name evidence="9" type="primary">hisD</name>
    <name evidence="9" type="ORF">PQJ61_11610</name>
</gene>
<dbReference type="GO" id="GO:0005829">
    <property type="term" value="C:cytosol"/>
    <property type="evidence" value="ECO:0007669"/>
    <property type="project" value="TreeGrafter"/>
</dbReference>
<dbReference type="NCBIfam" id="TIGR00069">
    <property type="entry name" value="hisD"/>
    <property type="match status" value="1"/>
</dbReference>
<dbReference type="GO" id="GO:0046872">
    <property type="term" value="F:metal ion binding"/>
    <property type="evidence" value="ECO:0007669"/>
    <property type="project" value="UniProtKB-KW"/>
</dbReference>
<name>A0AAJ1IDT3_9SPIO</name>
<accession>A0AAJ1IDT3</accession>
<dbReference type="AlphaFoldDB" id="A0AAJ1IDT3"/>
<evidence type="ECO:0000256" key="2">
    <source>
        <dbReference type="ARBA" id="ARBA00010178"/>
    </source>
</evidence>
<dbReference type="GO" id="GO:0051287">
    <property type="term" value="F:NAD binding"/>
    <property type="evidence" value="ECO:0007669"/>
    <property type="project" value="InterPro"/>
</dbReference>
<evidence type="ECO:0000256" key="6">
    <source>
        <dbReference type="PIRNR" id="PIRNR000099"/>
    </source>
</evidence>
<evidence type="ECO:0000256" key="7">
    <source>
        <dbReference type="PIRSR" id="PIRSR000099-1"/>
    </source>
</evidence>
<evidence type="ECO:0000313" key="10">
    <source>
        <dbReference type="Proteomes" id="UP001221217"/>
    </source>
</evidence>
<dbReference type="EMBL" id="JAQQAL010000024">
    <property type="protein sequence ID" value="MDC7227399.1"/>
    <property type="molecule type" value="Genomic_DNA"/>
</dbReference>
<dbReference type="Proteomes" id="UP001221217">
    <property type="component" value="Unassembled WGS sequence"/>
</dbReference>
<protein>
    <submittedName>
        <fullName evidence="9">Histidinol dehydrogenase</fullName>
        <ecNumber evidence="9">1.1.1.23</ecNumber>
    </submittedName>
</protein>
<dbReference type="Pfam" id="PF00815">
    <property type="entry name" value="Histidinol_dh"/>
    <property type="match status" value="1"/>
</dbReference>
<dbReference type="FunFam" id="3.40.50.1980:FF:000001">
    <property type="entry name" value="Histidinol dehydrogenase"/>
    <property type="match status" value="1"/>
</dbReference>
<evidence type="ECO:0000256" key="8">
    <source>
        <dbReference type="RuleBase" id="RU004175"/>
    </source>
</evidence>
<evidence type="ECO:0000256" key="3">
    <source>
        <dbReference type="ARBA" id="ARBA00022723"/>
    </source>
</evidence>
<comment type="cofactor">
    <cofactor evidence="1">
        <name>Zn(2+)</name>
        <dbReference type="ChEBI" id="CHEBI:29105"/>
    </cofactor>
</comment>
<dbReference type="PANTHER" id="PTHR21256">
    <property type="entry name" value="HISTIDINOL DEHYDROGENASE HDH"/>
    <property type="match status" value="1"/>
</dbReference>
<dbReference type="InterPro" id="IPR022695">
    <property type="entry name" value="Histidinol_DH_monofunct"/>
</dbReference>
<evidence type="ECO:0000256" key="4">
    <source>
        <dbReference type="ARBA" id="ARBA00022833"/>
    </source>
</evidence>
<dbReference type="GO" id="GO:0004399">
    <property type="term" value="F:histidinol dehydrogenase activity"/>
    <property type="evidence" value="ECO:0007669"/>
    <property type="project" value="UniProtKB-EC"/>
</dbReference>
<dbReference type="PRINTS" id="PR00083">
    <property type="entry name" value="HOLDHDRGNASE"/>
</dbReference>
<comment type="caution">
    <text evidence="9">The sequence shown here is derived from an EMBL/GenBank/DDBJ whole genome shotgun (WGS) entry which is preliminary data.</text>
</comment>
<dbReference type="PANTHER" id="PTHR21256:SF2">
    <property type="entry name" value="HISTIDINE BIOSYNTHESIS TRIFUNCTIONAL PROTEIN"/>
    <property type="match status" value="1"/>
</dbReference>
<dbReference type="InterPro" id="IPR012131">
    <property type="entry name" value="Hstdl_DH"/>
</dbReference>
<dbReference type="Gene3D" id="3.40.50.1980">
    <property type="entry name" value="Nitrogenase molybdenum iron protein domain"/>
    <property type="match status" value="2"/>
</dbReference>
<keyword evidence="4" id="KW-0862">Zinc</keyword>
<evidence type="ECO:0000256" key="1">
    <source>
        <dbReference type="ARBA" id="ARBA00001947"/>
    </source>
</evidence>
<dbReference type="SUPFAM" id="SSF53720">
    <property type="entry name" value="ALDH-like"/>
    <property type="match status" value="1"/>
</dbReference>
<feature type="active site" description="Proton acceptor" evidence="7">
    <location>
        <position position="332"/>
    </location>
</feature>
<keyword evidence="5 6" id="KW-0560">Oxidoreductase</keyword>
<dbReference type="PIRSF" id="PIRSF000099">
    <property type="entry name" value="Histidinol_dh"/>
    <property type="match status" value="1"/>
</dbReference>
<feature type="active site" description="Proton acceptor" evidence="7">
    <location>
        <position position="331"/>
    </location>
</feature>
<dbReference type="CDD" id="cd06572">
    <property type="entry name" value="Histidinol_dh"/>
    <property type="match status" value="1"/>
</dbReference>
<dbReference type="PROSITE" id="PS00611">
    <property type="entry name" value="HISOL_DEHYDROGENASE"/>
    <property type="match status" value="1"/>
</dbReference>
<comment type="similarity">
    <text evidence="2 6 8">Belongs to the histidinol dehydrogenase family.</text>
</comment>
<dbReference type="GO" id="GO:0000105">
    <property type="term" value="P:L-histidine biosynthetic process"/>
    <property type="evidence" value="ECO:0007669"/>
    <property type="project" value="InterPro"/>
</dbReference>
<sequence length="433" mass="45972">MKINIRNWKELNEEAKSVIFSRSELNISGVSDSVAKIIAEVGAKGDAALREFTLQFDKTDISNLPLLVSEEEYAAAEKIISPEVKAAVEYSIENVQKFHMEQKPQDMSFSEIRPGIFAGEKPMPIESVGLYVPRGRGSFPSMLYMLAVPAAIAGVERIVVVTPPNPDGTVEPACLYAAKLCGVHEVYRIGGAQAIAALAVGTESIKPVKKLSGPGSMYVTAAKRLLSSKVDPGLPAGPSESIVLADGSADPVKVALDLMIEAEHGSDSSALLITPSAELAEKAAEIIAKKTAVLPEPRKTFVEDVMSGYGGIIITRDIKEAADIVNQFAPEHLQIQSEEPFDTLPLIKNAGEILLGENTPFSIANYSTGANAVLPTGGGAATYSAVSVRDFIKYSSVVYATQNGMKGAAAHVKALADYEGFITHGNALKQRGL</sequence>
<dbReference type="InterPro" id="IPR001692">
    <property type="entry name" value="Histidinol_DH_CS"/>
</dbReference>
<dbReference type="InterPro" id="IPR016161">
    <property type="entry name" value="Ald_DH/histidinol_DH"/>
</dbReference>
<dbReference type="EC" id="1.1.1.23" evidence="9"/>
<reference evidence="9 10" key="1">
    <citation type="submission" date="2022-12" db="EMBL/GenBank/DDBJ databases">
        <title>Metagenome assembled genome from gulf of manar.</title>
        <authorList>
            <person name="Kohli P."/>
            <person name="Pk S."/>
            <person name="Venkata Ramana C."/>
            <person name="Sasikala C."/>
        </authorList>
    </citation>
    <scope>NUCLEOTIDE SEQUENCE [LARGE SCALE GENOMIC DNA]</scope>
    <source>
        <strain evidence="9">JB008</strain>
    </source>
</reference>